<keyword evidence="5" id="KW-0548">Nucleotidyltransferase</keyword>
<dbReference type="InterPro" id="IPR000160">
    <property type="entry name" value="GGDEF_dom"/>
</dbReference>
<organism evidence="5 6">
    <name type="scientific">Pseudomarimonas salicorniae</name>
    <dbReference type="NCBI Taxonomy" id="2933270"/>
    <lineage>
        <taxon>Bacteria</taxon>
        <taxon>Pseudomonadati</taxon>
        <taxon>Pseudomonadota</taxon>
        <taxon>Gammaproteobacteria</taxon>
        <taxon>Lysobacterales</taxon>
        <taxon>Lysobacteraceae</taxon>
        <taxon>Pseudomarimonas</taxon>
    </lineage>
</organism>
<evidence type="ECO:0000313" key="6">
    <source>
        <dbReference type="Proteomes" id="UP001431449"/>
    </source>
</evidence>
<evidence type="ECO:0000256" key="3">
    <source>
        <dbReference type="SAM" id="MobiDB-lite"/>
    </source>
</evidence>
<dbReference type="Pfam" id="PF00990">
    <property type="entry name" value="GGDEF"/>
    <property type="match status" value="1"/>
</dbReference>
<keyword evidence="5" id="KW-0808">Transferase</keyword>
<dbReference type="Gene3D" id="2.130.10.10">
    <property type="entry name" value="YVTN repeat-like/Quinoprotein amine dehydrogenase"/>
    <property type="match status" value="2"/>
</dbReference>
<feature type="domain" description="GGDEF" evidence="4">
    <location>
        <begin position="862"/>
        <end position="999"/>
    </location>
</feature>
<dbReference type="InterPro" id="IPR013783">
    <property type="entry name" value="Ig-like_fold"/>
</dbReference>
<sequence>MPEGPAVSGPHRRQGLLWPIPALFSLWPLAAAAGDYLGLQRYTLRDGLPQLTVTSMALAPAGPIWVGTQEGLARFDGQSFDVFRHQPGEPSSLASSSVDALAVDAQQRLWIGTNDQGVEVRDLQRARMWRLSTGDGLAHPTVSQLRIYGPGAIAGTPRGFDRLQLDPPALEPLVRGVEAAGLAVLAGLPYGLDRDCGLWRLDPLPAVRIDTELPEQARCVALAASPEGLWIASPGHGLLRLTPDGSERQHWSTGTLGAEAPPSALLPLRDGGLVIGFEDGSLSRLATARAARAVPLRTSQPVGSRINSLFEPASGGLWVGTHASGLLRAGALSPALDAGPPGQPGLSGWPRRLVYSVWRDETDILVGTADGLLRRRSAAPDWEPVEAIGARSVRRILPAAEGGWWIGTLDGLWHLAPEGATRQVESLVDSRISDLLYADRRLWVATRDGLCWMEGERCSQDGVPEPLKRGFLTVLLRDTHGHLWVGSNEGGIFVLMADGGLRRLHRGNGRLTTDSVWALHEAGPHVYAGTHGGGLQRLRLDEESAWHLGLREGMSNNVVYRIEPDPQGRLWLSTNRGLNRVDPGSRRVEVLGASDGLANTEYNAGASFRDAQGRLYFGGTEGLDVIDPLAVPDTSSQARPLLAQLQAIGRDSRIRGGSDPDWQAIALGGPQRFAWDQRLLAATLVAIDFSAPDAARLRYRLIGPNGDGDGVGWIEPVRPRSEVLLAGLRHGDYRLEMQAAGRDGRFGPAVTQRMSIDPPPWASLPAQLLYLMTAGAVLAWMWRRHRRLARAKEARLEQLNRLVAQRTADLESANRQLRQSNAQLDRAGRTDPLTGASNRRDLHEWLESRQEAVLVEARAGGPRLLFCLLDLDDFKQINDSLGHRAGDEVLVAVASRLRELCRDQDLVVRWGGEEFLLVLQVAPAADLAPLLDRLLDKATAPVPLREHGSIEVGASIGIAAWPFDPALDAGDWEQSVILADRALYRAKAEGKQAWQLWCAGPALDARNLSDLLSGVEPERLPAGAVRILRSGRHAEP</sequence>
<evidence type="ECO:0000256" key="2">
    <source>
        <dbReference type="ARBA" id="ARBA00034247"/>
    </source>
</evidence>
<feature type="compositionally biased region" description="Polar residues" evidence="3">
    <location>
        <begin position="814"/>
        <end position="823"/>
    </location>
</feature>
<dbReference type="EC" id="2.7.7.65" evidence="1"/>
<evidence type="ECO:0000256" key="1">
    <source>
        <dbReference type="ARBA" id="ARBA00012528"/>
    </source>
</evidence>
<evidence type="ECO:0000259" key="4">
    <source>
        <dbReference type="PROSITE" id="PS50887"/>
    </source>
</evidence>
<feature type="region of interest" description="Disordered" evidence="3">
    <location>
        <begin position="814"/>
        <end position="836"/>
    </location>
</feature>
<dbReference type="Pfam" id="PF07494">
    <property type="entry name" value="Reg_prop"/>
    <property type="match status" value="2"/>
</dbReference>
<comment type="caution">
    <text evidence="5">The sequence shown here is derived from an EMBL/GenBank/DDBJ whole genome shotgun (WGS) entry which is preliminary data.</text>
</comment>
<dbReference type="Gene3D" id="3.30.70.270">
    <property type="match status" value="1"/>
</dbReference>
<dbReference type="CDD" id="cd01949">
    <property type="entry name" value="GGDEF"/>
    <property type="match status" value="1"/>
</dbReference>
<dbReference type="InterPro" id="IPR043128">
    <property type="entry name" value="Rev_trsase/Diguanyl_cyclase"/>
</dbReference>
<dbReference type="Proteomes" id="UP001431449">
    <property type="component" value="Unassembled WGS sequence"/>
</dbReference>
<reference evidence="5" key="1">
    <citation type="submission" date="2022-04" db="EMBL/GenBank/DDBJ databases">
        <title>Lysobacter sp. CAU 1642 isolated from sea sand.</title>
        <authorList>
            <person name="Kim W."/>
        </authorList>
    </citation>
    <scope>NUCLEOTIDE SEQUENCE</scope>
    <source>
        <strain evidence="5">CAU 1642</strain>
    </source>
</reference>
<comment type="catalytic activity">
    <reaction evidence="2">
        <text>2 GTP = 3',3'-c-di-GMP + 2 diphosphate</text>
        <dbReference type="Rhea" id="RHEA:24898"/>
        <dbReference type="ChEBI" id="CHEBI:33019"/>
        <dbReference type="ChEBI" id="CHEBI:37565"/>
        <dbReference type="ChEBI" id="CHEBI:58805"/>
        <dbReference type="EC" id="2.7.7.65"/>
    </reaction>
</comment>
<dbReference type="InterPro" id="IPR029787">
    <property type="entry name" value="Nucleotide_cyclase"/>
</dbReference>
<dbReference type="InterPro" id="IPR015943">
    <property type="entry name" value="WD40/YVTN_repeat-like_dom_sf"/>
</dbReference>
<name>A0ABT0GDP6_9GAMM</name>
<dbReference type="NCBIfam" id="TIGR00254">
    <property type="entry name" value="GGDEF"/>
    <property type="match status" value="1"/>
</dbReference>
<dbReference type="SMART" id="SM00267">
    <property type="entry name" value="GGDEF"/>
    <property type="match status" value="1"/>
</dbReference>
<dbReference type="PANTHER" id="PTHR45138">
    <property type="entry name" value="REGULATORY COMPONENTS OF SENSORY TRANSDUCTION SYSTEM"/>
    <property type="match status" value="1"/>
</dbReference>
<protein>
    <recommendedName>
        <fullName evidence="1">diguanylate cyclase</fullName>
        <ecNumber evidence="1">2.7.7.65</ecNumber>
    </recommendedName>
</protein>
<dbReference type="PROSITE" id="PS50887">
    <property type="entry name" value="GGDEF"/>
    <property type="match status" value="1"/>
</dbReference>
<dbReference type="SUPFAM" id="SSF63829">
    <property type="entry name" value="Calcium-dependent phosphotriesterase"/>
    <property type="match status" value="3"/>
</dbReference>
<dbReference type="InterPro" id="IPR011110">
    <property type="entry name" value="Reg_prop"/>
</dbReference>
<keyword evidence="6" id="KW-1185">Reference proteome</keyword>
<dbReference type="PANTHER" id="PTHR45138:SF9">
    <property type="entry name" value="DIGUANYLATE CYCLASE DGCM-RELATED"/>
    <property type="match status" value="1"/>
</dbReference>
<dbReference type="GO" id="GO:0052621">
    <property type="term" value="F:diguanylate cyclase activity"/>
    <property type="evidence" value="ECO:0007669"/>
    <property type="project" value="UniProtKB-EC"/>
</dbReference>
<accession>A0ABT0GDP6</accession>
<gene>
    <name evidence="5" type="ORF">M0G41_02625</name>
</gene>
<dbReference type="SUPFAM" id="SSF55073">
    <property type="entry name" value="Nucleotide cyclase"/>
    <property type="match status" value="1"/>
</dbReference>
<dbReference type="Gene3D" id="2.60.40.10">
    <property type="entry name" value="Immunoglobulins"/>
    <property type="match status" value="1"/>
</dbReference>
<dbReference type="EMBL" id="JALNMH010000002">
    <property type="protein sequence ID" value="MCK7592558.1"/>
    <property type="molecule type" value="Genomic_DNA"/>
</dbReference>
<evidence type="ECO:0000313" key="5">
    <source>
        <dbReference type="EMBL" id="MCK7592558.1"/>
    </source>
</evidence>
<proteinExistence type="predicted"/>
<dbReference type="InterPro" id="IPR050469">
    <property type="entry name" value="Diguanylate_Cyclase"/>
</dbReference>